<dbReference type="InterPro" id="IPR050833">
    <property type="entry name" value="Poly_Biosynth_Transport"/>
</dbReference>
<feature type="transmembrane region" description="Helical" evidence="6">
    <location>
        <begin position="46"/>
        <end position="67"/>
    </location>
</feature>
<dbReference type="RefSeq" id="WP_276216233.1">
    <property type="nucleotide sequence ID" value="NZ_JARJLR010000501.1"/>
</dbReference>
<name>A0AAW6PG42_9PSED</name>
<evidence type="ECO:0000256" key="6">
    <source>
        <dbReference type="SAM" id="Phobius"/>
    </source>
</evidence>
<keyword evidence="3 6" id="KW-0812">Transmembrane</keyword>
<dbReference type="PANTHER" id="PTHR30250">
    <property type="entry name" value="PST FAMILY PREDICTED COLANIC ACID TRANSPORTER"/>
    <property type="match status" value="1"/>
</dbReference>
<comment type="caution">
    <text evidence="7">The sequence shown here is derived from an EMBL/GenBank/DDBJ whole genome shotgun (WGS) entry which is preliminary data.</text>
</comment>
<evidence type="ECO:0000256" key="3">
    <source>
        <dbReference type="ARBA" id="ARBA00022692"/>
    </source>
</evidence>
<reference evidence="7" key="1">
    <citation type="submission" date="2023-03" db="EMBL/GenBank/DDBJ databases">
        <title>Draft assemblies of triclosan tolerant bacteria isolated from returned activated sludge.</title>
        <authorList>
            <person name="Van Hamelsveld S."/>
        </authorList>
    </citation>
    <scope>NUCLEOTIDE SEQUENCE</scope>
    <source>
        <strain evidence="7">GW210015_S63</strain>
    </source>
</reference>
<feature type="transmembrane region" description="Helical" evidence="6">
    <location>
        <begin position="116"/>
        <end position="134"/>
    </location>
</feature>
<evidence type="ECO:0000313" key="8">
    <source>
        <dbReference type="Proteomes" id="UP001220662"/>
    </source>
</evidence>
<feature type="transmembrane region" description="Helical" evidence="6">
    <location>
        <begin position="387"/>
        <end position="408"/>
    </location>
</feature>
<feature type="transmembrane region" description="Helical" evidence="6">
    <location>
        <begin position="146"/>
        <end position="168"/>
    </location>
</feature>
<proteinExistence type="predicted"/>
<feature type="transmembrane region" description="Helical" evidence="6">
    <location>
        <begin position="12"/>
        <end position="34"/>
    </location>
</feature>
<dbReference type="EMBL" id="JARJLR010000501">
    <property type="protein sequence ID" value="MDF3846037.1"/>
    <property type="molecule type" value="Genomic_DNA"/>
</dbReference>
<dbReference type="Pfam" id="PF01943">
    <property type="entry name" value="Polysacc_synt"/>
    <property type="match status" value="1"/>
</dbReference>
<keyword evidence="5 6" id="KW-0472">Membrane</keyword>
<organism evidence="7 8">
    <name type="scientific">Pseudomonas citronellolis</name>
    <dbReference type="NCBI Taxonomy" id="53408"/>
    <lineage>
        <taxon>Bacteria</taxon>
        <taxon>Pseudomonadati</taxon>
        <taxon>Pseudomonadota</taxon>
        <taxon>Gammaproteobacteria</taxon>
        <taxon>Pseudomonadales</taxon>
        <taxon>Pseudomonadaceae</taxon>
        <taxon>Pseudomonas</taxon>
    </lineage>
</organism>
<evidence type="ECO:0000313" key="7">
    <source>
        <dbReference type="EMBL" id="MDF3846037.1"/>
    </source>
</evidence>
<evidence type="ECO:0000256" key="2">
    <source>
        <dbReference type="ARBA" id="ARBA00022475"/>
    </source>
</evidence>
<sequence length="416" mass="45547">MQRISAALKHRVARNTAALGTIQLSNALLPLLVMPYLAHTLEINEFGTFAIALALIQVCQVVTDYGFTFSSTYYISQNREIPDLVNRHIGNVLFAKTLIAALLVATLLAYDTTTKTPHSTIIYISIVAIIFQALQPNWIFQGIEKMFLVTISTLSSRAIYIILVLALVKHTNESALALSFWAGSIAVGTSISYVLLKREGFSIIRPSLRETVEVLRNGWAFFASRVAVSIYTSANTAVAGIGGSVQAAQYSICDQINKGAQSLTNPLSQAIYPYMAREKNWKIFFIATTALAVIMISLALTIEIFSTEIVNMLFGSKYENSVPILSTLLLTSIISFFGITFGYPAYAAIGNSRIPNLSVILACTAHLVGLLTLYLNDSLTALNLARLTLLTESIVAVLRVSGVATHFIKRDFYEKH</sequence>
<dbReference type="AlphaFoldDB" id="A0AAW6PG42"/>
<feature type="transmembrane region" description="Helical" evidence="6">
    <location>
        <begin position="322"/>
        <end position="345"/>
    </location>
</feature>
<feature type="transmembrane region" description="Helical" evidence="6">
    <location>
        <begin position="283"/>
        <end position="302"/>
    </location>
</feature>
<evidence type="ECO:0000256" key="1">
    <source>
        <dbReference type="ARBA" id="ARBA00004651"/>
    </source>
</evidence>
<protein>
    <submittedName>
        <fullName evidence="7">Oligosaccharide flippase family protein</fullName>
    </submittedName>
</protein>
<comment type="subcellular location">
    <subcellularLocation>
        <location evidence="1">Cell membrane</location>
        <topology evidence="1">Multi-pass membrane protein</topology>
    </subcellularLocation>
</comment>
<dbReference type="Proteomes" id="UP001220662">
    <property type="component" value="Unassembled WGS sequence"/>
</dbReference>
<keyword evidence="4 6" id="KW-1133">Transmembrane helix</keyword>
<feature type="transmembrane region" description="Helical" evidence="6">
    <location>
        <begin position="174"/>
        <end position="196"/>
    </location>
</feature>
<keyword evidence="2" id="KW-1003">Cell membrane</keyword>
<accession>A0AAW6PG42</accession>
<feature type="transmembrane region" description="Helical" evidence="6">
    <location>
        <begin position="357"/>
        <end position="375"/>
    </location>
</feature>
<dbReference type="GO" id="GO:0005886">
    <property type="term" value="C:plasma membrane"/>
    <property type="evidence" value="ECO:0007669"/>
    <property type="project" value="UniProtKB-SubCell"/>
</dbReference>
<gene>
    <name evidence="7" type="ORF">P3W55_30380</name>
</gene>
<dbReference type="PANTHER" id="PTHR30250:SF11">
    <property type="entry name" value="O-ANTIGEN TRANSPORTER-RELATED"/>
    <property type="match status" value="1"/>
</dbReference>
<dbReference type="InterPro" id="IPR002797">
    <property type="entry name" value="Polysacc_synth"/>
</dbReference>
<evidence type="ECO:0000256" key="5">
    <source>
        <dbReference type="ARBA" id="ARBA00023136"/>
    </source>
</evidence>
<evidence type="ECO:0000256" key="4">
    <source>
        <dbReference type="ARBA" id="ARBA00022989"/>
    </source>
</evidence>
<feature type="transmembrane region" description="Helical" evidence="6">
    <location>
        <begin position="88"/>
        <end position="110"/>
    </location>
</feature>